<dbReference type="Gene3D" id="1.10.3720.10">
    <property type="entry name" value="MetI-like"/>
    <property type="match status" value="1"/>
</dbReference>
<comment type="subcellular location">
    <subcellularLocation>
        <location evidence="1 7">Cell membrane</location>
        <topology evidence="1 7">Multi-pass membrane protein</topology>
    </subcellularLocation>
</comment>
<dbReference type="InterPro" id="IPR051393">
    <property type="entry name" value="ABC_transporter_permease"/>
</dbReference>
<evidence type="ECO:0000313" key="9">
    <source>
        <dbReference type="EMBL" id="MYD89462.1"/>
    </source>
</evidence>
<feature type="transmembrane region" description="Helical" evidence="7">
    <location>
        <begin position="12"/>
        <end position="36"/>
    </location>
</feature>
<dbReference type="SUPFAM" id="SSF161098">
    <property type="entry name" value="MetI-like"/>
    <property type="match status" value="1"/>
</dbReference>
<organism evidence="9">
    <name type="scientific">Caldilineaceae bacterium SB0662_bin_9</name>
    <dbReference type="NCBI Taxonomy" id="2605258"/>
    <lineage>
        <taxon>Bacteria</taxon>
        <taxon>Bacillati</taxon>
        <taxon>Chloroflexota</taxon>
        <taxon>Caldilineae</taxon>
        <taxon>Caldilineales</taxon>
        <taxon>Caldilineaceae</taxon>
    </lineage>
</organism>
<dbReference type="PANTHER" id="PTHR30193">
    <property type="entry name" value="ABC TRANSPORTER PERMEASE PROTEIN"/>
    <property type="match status" value="1"/>
</dbReference>
<evidence type="ECO:0000256" key="7">
    <source>
        <dbReference type="RuleBase" id="RU363032"/>
    </source>
</evidence>
<comment type="similarity">
    <text evidence="7">Belongs to the binding-protein-dependent transport system permease family.</text>
</comment>
<keyword evidence="2 7" id="KW-0813">Transport</keyword>
<feature type="transmembrane region" description="Helical" evidence="7">
    <location>
        <begin position="106"/>
        <end position="126"/>
    </location>
</feature>
<keyword evidence="4 7" id="KW-0812">Transmembrane</keyword>
<feature type="domain" description="ABC transmembrane type-1" evidence="8">
    <location>
        <begin position="69"/>
        <end position="280"/>
    </location>
</feature>
<dbReference type="InterPro" id="IPR035906">
    <property type="entry name" value="MetI-like_sf"/>
</dbReference>
<reference evidence="9" key="1">
    <citation type="submission" date="2019-09" db="EMBL/GenBank/DDBJ databases">
        <title>Characterisation of the sponge microbiome using genome-centric metagenomics.</title>
        <authorList>
            <person name="Engelberts J.P."/>
            <person name="Robbins S.J."/>
            <person name="De Goeij J.M."/>
            <person name="Aranda M."/>
            <person name="Bell S.C."/>
            <person name="Webster N.S."/>
        </authorList>
    </citation>
    <scope>NUCLEOTIDE SEQUENCE</scope>
    <source>
        <strain evidence="9">SB0662_bin_9</strain>
    </source>
</reference>
<dbReference type="Pfam" id="PF00528">
    <property type="entry name" value="BPD_transp_1"/>
    <property type="match status" value="1"/>
</dbReference>
<dbReference type="GO" id="GO:0005886">
    <property type="term" value="C:plasma membrane"/>
    <property type="evidence" value="ECO:0007669"/>
    <property type="project" value="UniProtKB-SubCell"/>
</dbReference>
<proteinExistence type="inferred from homology"/>
<feature type="transmembrane region" description="Helical" evidence="7">
    <location>
        <begin position="203"/>
        <end position="224"/>
    </location>
</feature>
<dbReference type="CDD" id="cd06261">
    <property type="entry name" value="TM_PBP2"/>
    <property type="match status" value="1"/>
</dbReference>
<keyword evidence="5 7" id="KW-1133">Transmembrane helix</keyword>
<dbReference type="PANTHER" id="PTHR30193:SF1">
    <property type="entry name" value="ABC TRANSPORTER PERMEASE PROTEIN YESP-RELATED"/>
    <property type="match status" value="1"/>
</dbReference>
<gene>
    <name evidence="9" type="ORF">F4Y08_03855</name>
</gene>
<comment type="caution">
    <text evidence="9">The sequence shown here is derived from an EMBL/GenBank/DDBJ whole genome shotgun (WGS) entry which is preliminary data.</text>
</comment>
<feature type="transmembrane region" description="Helical" evidence="7">
    <location>
        <begin position="154"/>
        <end position="176"/>
    </location>
</feature>
<evidence type="ECO:0000256" key="3">
    <source>
        <dbReference type="ARBA" id="ARBA00022475"/>
    </source>
</evidence>
<feature type="transmembrane region" description="Helical" evidence="7">
    <location>
        <begin position="262"/>
        <end position="281"/>
    </location>
</feature>
<evidence type="ECO:0000256" key="4">
    <source>
        <dbReference type="ARBA" id="ARBA00022692"/>
    </source>
</evidence>
<evidence type="ECO:0000256" key="1">
    <source>
        <dbReference type="ARBA" id="ARBA00004651"/>
    </source>
</evidence>
<accession>A0A6B1DS07</accession>
<evidence type="ECO:0000256" key="2">
    <source>
        <dbReference type="ARBA" id="ARBA00022448"/>
    </source>
</evidence>
<dbReference type="PROSITE" id="PS50928">
    <property type="entry name" value="ABC_TM1"/>
    <property type="match status" value="1"/>
</dbReference>
<dbReference type="EMBL" id="VXPY01000023">
    <property type="protein sequence ID" value="MYD89462.1"/>
    <property type="molecule type" value="Genomic_DNA"/>
</dbReference>
<keyword evidence="3" id="KW-1003">Cell membrane</keyword>
<evidence type="ECO:0000259" key="8">
    <source>
        <dbReference type="PROSITE" id="PS50928"/>
    </source>
</evidence>
<feature type="transmembrane region" description="Helical" evidence="7">
    <location>
        <begin position="230"/>
        <end position="250"/>
    </location>
</feature>
<keyword evidence="6 7" id="KW-0472">Membrane</keyword>
<feature type="transmembrane region" description="Helical" evidence="7">
    <location>
        <begin position="73"/>
        <end position="94"/>
    </location>
</feature>
<sequence>MSMRLREELEAYLFLLPWILGFLIFLVGPLAASLYFSLADYNILQPPKLVGLANYQTMFADDPLFLKSLRITAIYTFASVPLIVTLGYLVALLLNQKVRGLAVWRTIFYLPAVVSGVAVAVMWVWVFDPDGGIVNNLLRLVGIEGPAWFTDPDWALTTLILTSLWGIGGGMVVYLAGMQGVPTHLYEACELDGGGTWNRFRHVTLPMTTPVIFFNLLIGIIGSWQVFTNAFVITNGGPANATLFYVLFLYRQGWKYHKMGYASALAWVLFFIILIFTIVVFKTSGWVYYESDQADQSK</sequence>
<evidence type="ECO:0000256" key="6">
    <source>
        <dbReference type="ARBA" id="ARBA00023136"/>
    </source>
</evidence>
<protein>
    <submittedName>
        <fullName evidence="9">Sugar ABC transporter permease</fullName>
    </submittedName>
</protein>
<dbReference type="AlphaFoldDB" id="A0A6B1DS07"/>
<dbReference type="GO" id="GO:0055085">
    <property type="term" value="P:transmembrane transport"/>
    <property type="evidence" value="ECO:0007669"/>
    <property type="project" value="InterPro"/>
</dbReference>
<evidence type="ECO:0000256" key="5">
    <source>
        <dbReference type="ARBA" id="ARBA00022989"/>
    </source>
</evidence>
<dbReference type="InterPro" id="IPR000515">
    <property type="entry name" value="MetI-like"/>
</dbReference>
<name>A0A6B1DS07_9CHLR</name>